<dbReference type="PANTHER" id="PTHR16897:SF15">
    <property type="entry name" value="C2H2-TYPE DOMAIN-CONTAINING PROTEIN"/>
    <property type="match status" value="1"/>
</dbReference>
<sequence>MYCSRCNGLLLEGFLQIVMYAKSLQQEGSGAQFPCNKLGGLKKQKNGGSSAIKGHQDEIQDPSVHPWGGLTITREGSLTLMNCYLYSKSLKGLQIVFDGARARERERELLYPDACGGAGRGWISQGIASYGRGYGTRETCALHTARLSCDTLVDFWSALGEETRFSLLRMKEDDFIE</sequence>
<dbReference type="Proteomes" id="UP000265520">
    <property type="component" value="Unassembled WGS sequence"/>
</dbReference>
<proteinExistence type="predicted"/>
<reference evidence="1 2" key="1">
    <citation type="journal article" date="2018" name="Front. Plant Sci.">
        <title>Red Clover (Trifolium pratense) and Zigzag Clover (T. medium) - A Picture of Genomic Similarities and Differences.</title>
        <authorList>
            <person name="Dluhosova J."/>
            <person name="Istvanek J."/>
            <person name="Nedelnik J."/>
            <person name="Repkova J."/>
        </authorList>
    </citation>
    <scope>NUCLEOTIDE SEQUENCE [LARGE SCALE GENOMIC DNA]</scope>
    <source>
        <strain evidence="2">cv. 10/8</strain>
        <tissue evidence="1">Leaf</tissue>
    </source>
</reference>
<name>A0A392PFR6_9FABA</name>
<feature type="non-terminal residue" evidence="1">
    <location>
        <position position="177"/>
    </location>
</feature>
<keyword evidence="2" id="KW-1185">Reference proteome</keyword>
<dbReference type="PANTHER" id="PTHR16897">
    <property type="entry name" value="OS10G0105400 PROTEIN"/>
    <property type="match status" value="1"/>
</dbReference>
<gene>
    <name evidence="1" type="ORF">A2U01_0030814</name>
</gene>
<evidence type="ECO:0000313" key="2">
    <source>
        <dbReference type="Proteomes" id="UP000265520"/>
    </source>
</evidence>
<evidence type="ECO:0000313" key="1">
    <source>
        <dbReference type="EMBL" id="MCI09725.1"/>
    </source>
</evidence>
<accession>A0A392PFR6</accession>
<comment type="caution">
    <text evidence="1">The sequence shown here is derived from an EMBL/GenBank/DDBJ whole genome shotgun (WGS) entry which is preliminary data.</text>
</comment>
<organism evidence="1 2">
    <name type="scientific">Trifolium medium</name>
    <dbReference type="NCBI Taxonomy" id="97028"/>
    <lineage>
        <taxon>Eukaryota</taxon>
        <taxon>Viridiplantae</taxon>
        <taxon>Streptophyta</taxon>
        <taxon>Embryophyta</taxon>
        <taxon>Tracheophyta</taxon>
        <taxon>Spermatophyta</taxon>
        <taxon>Magnoliopsida</taxon>
        <taxon>eudicotyledons</taxon>
        <taxon>Gunneridae</taxon>
        <taxon>Pentapetalae</taxon>
        <taxon>rosids</taxon>
        <taxon>fabids</taxon>
        <taxon>Fabales</taxon>
        <taxon>Fabaceae</taxon>
        <taxon>Papilionoideae</taxon>
        <taxon>50 kb inversion clade</taxon>
        <taxon>NPAAA clade</taxon>
        <taxon>Hologalegina</taxon>
        <taxon>IRL clade</taxon>
        <taxon>Trifolieae</taxon>
        <taxon>Trifolium</taxon>
    </lineage>
</organism>
<dbReference type="EMBL" id="LXQA010073669">
    <property type="protein sequence ID" value="MCI09725.1"/>
    <property type="molecule type" value="Genomic_DNA"/>
</dbReference>
<protein>
    <submittedName>
        <fullName evidence="1">Uncharacterized protein</fullName>
    </submittedName>
</protein>
<dbReference type="AlphaFoldDB" id="A0A392PFR6"/>